<dbReference type="InterPro" id="IPR050471">
    <property type="entry name" value="AB_hydrolase"/>
</dbReference>
<organism evidence="2">
    <name type="scientific">marine sediment metagenome</name>
    <dbReference type="NCBI Taxonomy" id="412755"/>
    <lineage>
        <taxon>unclassified sequences</taxon>
        <taxon>metagenomes</taxon>
        <taxon>ecological metagenomes</taxon>
    </lineage>
</organism>
<comment type="caution">
    <text evidence="2">The sequence shown here is derived from an EMBL/GenBank/DDBJ whole genome shotgun (WGS) entry which is preliminary data.</text>
</comment>
<dbReference type="PANTHER" id="PTHR43433">
    <property type="entry name" value="HYDROLASE, ALPHA/BETA FOLD FAMILY PROTEIN"/>
    <property type="match status" value="1"/>
</dbReference>
<reference evidence="2" key="1">
    <citation type="journal article" date="2014" name="Front. Microbiol.">
        <title>High frequency of phylogenetically diverse reductive dehalogenase-homologous genes in deep subseafloor sedimentary metagenomes.</title>
        <authorList>
            <person name="Kawai M."/>
            <person name="Futagami T."/>
            <person name="Toyoda A."/>
            <person name="Takaki Y."/>
            <person name="Nishi S."/>
            <person name="Hori S."/>
            <person name="Arai W."/>
            <person name="Tsubouchi T."/>
            <person name="Morono Y."/>
            <person name="Uchiyama I."/>
            <person name="Ito T."/>
            <person name="Fujiyama A."/>
            <person name="Inagaki F."/>
            <person name="Takami H."/>
        </authorList>
    </citation>
    <scope>NUCLEOTIDE SEQUENCE</scope>
    <source>
        <strain evidence="2">Expedition CK06-06</strain>
    </source>
</reference>
<sequence>MIYLTELFAEINGIKICYEVHGEGDPVILVHGFGRKKENWIAQFKPFSEHFKIIRFDNRGAGKSDRPKGVYTMEVFVDDIAGLMDYIEIDKAHIVGWSLGGKIVQNFALKYPERVDKMVLINTNYGLPDESGTEIYKNMRL</sequence>
<name>X0ZDJ7_9ZZZZ</name>
<feature type="non-terminal residue" evidence="2">
    <location>
        <position position="141"/>
    </location>
</feature>
<feature type="domain" description="AB hydrolase-1" evidence="1">
    <location>
        <begin position="26"/>
        <end position="124"/>
    </location>
</feature>
<dbReference type="PANTHER" id="PTHR43433:SF5">
    <property type="entry name" value="AB HYDROLASE-1 DOMAIN-CONTAINING PROTEIN"/>
    <property type="match status" value="1"/>
</dbReference>
<evidence type="ECO:0000259" key="1">
    <source>
        <dbReference type="Pfam" id="PF00561"/>
    </source>
</evidence>
<dbReference type="PRINTS" id="PR00111">
    <property type="entry name" value="ABHYDROLASE"/>
</dbReference>
<evidence type="ECO:0000313" key="2">
    <source>
        <dbReference type="EMBL" id="GAG58408.1"/>
    </source>
</evidence>
<dbReference type="SUPFAM" id="SSF53474">
    <property type="entry name" value="alpha/beta-Hydrolases"/>
    <property type="match status" value="1"/>
</dbReference>
<accession>X0ZDJ7</accession>
<protein>
    <recommendedName>
        <fullName evidence="1">AB hydrolase-1 domain-containing protein</fullName>
    </recommendedName>
</protein>
<dbReference type="Gene3D" id="3.40.50.1820">
    <property type="entry name" value="alpha/beta hydrolase"/>
    <property type="match status" value="1"/>
</dbReference>
<gene>
    <name evidence="2" type="ORF">S01H4_13974</name>
</gene>
<proteinExistence type="predicted"/>
<dbReference type="EMBL" id="BART01006139">
    <property type="protein sequence ID" value="GAG58408.1"/>
    <property type="molecule type" value="Genomic_DNA"/>
</dbReference>
<dbReference type="InterPro" id="IPR000073">
    <property type="entry name" value="AB_hydrolase_1"/>
</dbReference>
<dbReference type="Pfam" id="PF00561">
    <property type="entry name" value="Abhydrolase_1"/>
    <property type="match status" value="1"/>
</dbReference>
<dbReference type="InterPro" id="IPR029058">
    <property type="entry name" value="AB_hydrolase_fold"/>
</dbReference>
<dbReference type="AlphaFoldDB" id="X0ZDJ7"/>